<organism evidence="4 5">
    <name type="scientific">Acetobacterium wieringae</name>
    <dbReference type="NCBI Taxonomy" id="52694"/>
    <lineage>
        <taxon>Bacteria</taxon>
        <taxon>Bacillati</taxon>
        <taxon>Bacillota</taxon>
        <taxon>Clostridia</taxon>
        <taxon>Eubacteriales</taxon>
        <taxon>Eubacteriaceae</taxon>
        <taxon>Acetobacterium</taxon>
    </lineage>
</organism>
<protein>
    <submittedName>
        <fullName evidence="4">Carbohydrate diacid regulator</fullName>
    </submittedName>
</protein>
<dbReference type="OrthoDB" id="9792148at2"/>
<evidence type="ECO:0000313" key="5">
    <source>
        <dbReference type="Proteomes" id="UP000176244"/>
    </source>
</evidence>
<dbReference type="InterPro" id="IPR025736">
    <property type="entry name" value="PucR_C-HTH_dom"/>
</dbReference>
<dbReference type="Pfam" id="PF17853">
    <property type="entry name" value="GGDEF_2"/>
    <property type="match status" value="1"/>
</dbReference>
<evidence type="ECO:0000313" key="4">
    <source>
        <dbReference type="EMBL" id="OFV69230.1"/>
    </source>
</evidence>
<reference evidence="4 5" key="1">
    <citation type="submission" date="2015-09" db="EMBL/GenBank/DDBJ databases">
        <title>Genome sequence of Acetobacterium wieringae DSM 1911.</title>
        <authorList>
            <person name="Poehlein A."/>
            <person name="Bengelsdorf F.R."/>
            <person name="Schiel-Bengelsdorf B."/>
            <person name="Duerre P."/>
            <person name="Daniel R."/>
        </authorList>
    </citation>
    <scope>NUCLEOTIDE SEQUENCE [LARGE SCALE GENOMIC DNA]</scope>
    <source>
        <strain evidence="4 5">DSM 1911</strain>
    </source>
</reference>
<dbReference type="InterPro" id="IPR041522">
    <property type="entry name" value="CdaR_GGDEF"/>
</dbReference>
<dbReference type="InterPro" id="IPR042070">
    <property type="entry name" value="PucR_C-HTH_sf"/>
</dbReference>
<dbReference type="RefSeq" id="WP_070372529.1">
    <property type="nucleotide sequence ID" value="NZ_LKEU01000043.1"/>
</dbReference>
<accession>A0A1F2PCT4</accession>
<comment type="caution">
    <text evidence="4">The sequence shown here is derived from an EMBL/GenBank/DDBJ whole genome shotgun (WGS) entry which is preliminary data.</text>
</comment>
<dbReference type="EMBL" id="LKEU01000043">
    <property type="protein sequence ID" value="OFV69230.1"/>
    <property type="molecule type" value="Genomic_DNA"/>
</dbReference>
<dbReference type="Proteomes" id="UP000176244">
    <property type="component" value="Unassembled WGS sequence"/>
</dbReference>
<evidence type="ECO:0000256" key="1">
    <source>
        <dbReference type="ARBA" id="ARBA00006754"/>
    </source>
</evidence>
<dbReference type="InterPro" id="IPR051448">
    <property type="entry name" value="CdaR-like_regulators"/>
</dbReference>
<dbReference type="STRING" id="52694.ACWI_32740"/>
<feature type="domain" description="PucR C-terminal helix-turn-helix" evidence="2">
    <location>
        <begin position="446"/>
        <end position="502"/>
    </location>
</feature>
<comment type="similarity">
    <text evidence="1">Belongs to the CdaR family.</text>
</comment>
<evidence type="ECO:0000259" key="2">
    <source>
        <dbReference type="Pfam" id="PF13556"/>
    </source>
</evidence>
<dbReference type="AlphaFoldDB" id="A0A1F2PCT4"/>
<proteinExistence type="inferred from homology"/>
<dbReference type="PANTHER" id="PTHR33744">
    <property type="entry name" value="CARBOHYDRATE DIACID REGULATOR"/>
    <property type="match status" value="1"/>
</dbReference>
<sequence length="509" mass="58690">MNLSLALLKEKLAALVKDDNIGVSGSLLHLPHPVFYAGDACLASHILYITMAEKLPPDLTFMPASALICIGDPPPRCYNDELELLVIADTTDIFELSNAIHEIYDIYGTWDLKLQRCIREKNSLQYLADISEPIFGNGMLIMNGDFYMIAHSTTHALYDSPNLHLDASGRISIEQVNLFKNDAVYNKIKNEKNVFIYPSEVLPFRTLCQNIFLNDTFLFRIIVPEIVQPFNDSDTQILEYLSHQLVQDPDYLVTFHRSKNSQLTTLLQNIMLGNAYNQTAFEKELQQMGWSQNNSYCAVHIQPSSQDIYHTTVTYFCNVIMQDFRQTFAFSHNQSILVIINLDHLDESRDEYFKKFNRMVKDGNFRVGYSNYADGLIHLKEYFREAEIALEIGTRYHPAKWIHKFCDTVLPYIFNQITAELPGQLLSSPILLRLQDYDLKNHTDYVLTLEVFLENNLNAVQTAKDLFIHRATIVYRLERIKEIGQTDLKNKNDLLHLHLSFELIRLAAN</sequence>
<dbReference type="Gene3D" id="1.10.10.2840">
    <property type="entry name" value="PucR C-terminal helix-turn-helix domain"/>
    <property type="match status" value="1"/>
</dbReference>
<gene>
    <name evidence="4" type="primary">cdaR_3</name>
    <name evidence="4" type="ORF">ACWI_32740</name>
</gene>
<name>A0A1F2PCT4_9FIRM</name>
<feature type="domain" description="CdaR GGDEF-like" evidence="3">
    <location>
        <begin position="280"/>
        <end position="392"/>
    </location>
</feature>
<evidence type="ECO:0000259" key="3">
    <source>
        <dbReference type="Pfam" id="PF17853"/>
    </source>
</evidence>
<dbReference type="Pfam" id="PF13556">
    <property type="entry name" value="HTH_30"/>
    <property type="match status" value="1"/>
</dbReference>